<dbReference type="AlphaFoldDB" id="A0A914ABC7"/>
<protein>
    <recommendedName>
        <fullName evidence="1">F5/8 type C domain-containing protein</fullName>
    </recommendedName>
</protein>
<dbReference type="PANTHER" id="PTHR24543:SF325">
    <property type="entry name" value="F5_8 TYPE C DOMAIN-CONTAINING PROTEIN"/>
    <property type="match status" value="1"/>
</dbReference>
<dbReference type="InterPro" id="IPR008979">
    <property type="entry name" value="Galactose-bd-like_sf"/>
</dbReference>
<dbReference type="Gene3D" id="2.60.120.260">
    <property type="entry name" value="Galactose-binding domain-like"/>
    <property type="match status" value="1"/>
</dbReference>
<evidence type="ECO:0000313" key="3">
    <source>
        <dbReference type="Proteomes" id="UP000887568"/>
    </source>
</evidence>
<feature type="domain" description="F5/8 type C" evidence="1">
    <location>
        <begin position="88"/>
        <end position="234"/>
    </location>
</feature>
<dbReference type="PROSITE" id="PS01285">
    <property type="entry name" value="FA58C_1"/>
    <property type="match status" value="1"/>
</dbReference>
<dbReference type="PANTHER" id="PTHR24543">
    <property type="entry name" value="MULTICOPPER OXIDASE-RELATED"/>
    <property type="match status" value="1"/>
</dbReference>
<dbReference type="EnsemblMetazoa" id="XM_038205125.1">
    <property type="protein sequence ID" value="XP_038061053.1"/>
    <property type="gene ID" value="LOC119731841"/>
</dbReference>
<dbReference type="SMART" id="SM00231">
    <property type="entry name" value="FA58C"/>
    <property type="match status" value="1"/>
</dbReference>
<proteinExistence type="predicted"/>
<dbReference type="OMA" id="YIRIISV"/>
<accession>A0A914ABC7</accession>
<keyword evidence="3" id="KW-1185">Reference proteome</keyword>
<dbReference type="CDD" id="cd00057">
    <property type="entry name" value="FA58C"/>
    <property type="match status" value="1"/>
</dbReference>
<organism evidence="2 3">
    <name type="scientific">Patiria miniata</name>
    <name type="common">Bat star</name>
    <name type="synonym">Asterina miniata</name>
    <dbReference type="NCBI Taxonomy" id="46514"/>
    <lineage>
        <taxon>Eukaryota</taxon>
        <taxon>Metazoa</taxon>
        <taxon>Echinodermata</taxon>
        <taxon>Eleutherozoa</taxon>
        <taxon>Asterozoa</taxon>
        <taxon>Asteroidea</taxon>
        <taxon>Valvatacea</taxon>
        <taxon>Valvatida</taxon>
        <taxon>Asterinidae</taxon>
        <taxon>Patiria</taxon>
    </lineage>
</organism>
<evidence type="ECO:0000259" key="1">
    <source>
        <dbReference type="PROSITE" id="PS50022"/>
    </source>
</evidence>
<evidence type="ECO:0000313" key="2">
    <source>
        <dbReference type="EnsemblMetazoa" id="XP_038061053.1"/>
    </source>
</evidence>
<reference evidence="2" key="1">
    <citation type="submission" date="2022-11" db="UniProtKB">
        <authorList>
            <consortium name="EnsemblMetazoa"/>
        </authorList>
    </citation>
    <scope>IDENTIFICATION</scope>
</reference>
<dbReference type="GeneID" id="119731841"/>
<dbReference type="RefSeq" id="XP_038061053.1">
    <property type="nucleotide sequence ID" value="XM_038205125.1"/>
</dbReference>
<dbReference type="InterPro" id="IPR000421">
    <property type="entry name" value="FA58C"/>
</dbReference>
<dbReference type="Pfam" id="PF00754">
    <property type="entry name" value="F5_F8_type_C"/>
    <property type="match status" value="1"/>
</dbReference>
<name>A0A914ABC7_PATMI</name>
<sequence length="237" mass="26336">MVSCHQVCFIGSEYIPQSGIPPRWFLLYKDPCECTAIRLGGMRNPASSYSQRAPYYLNELFLSEDSDEIKTYFTCSRLTTVRTATAECPSPAPLGVGDRAIIPDDRIRASSSDCCPAVWARLNDVSSGWSPAIFDNNAWIEVDLVESTVVSGVTTQGHYDWYVTEYKVVYKKLPSSDYEPVTEGNGNVKVFIGNINGNTPVTNFFEESLVATVVRIETIAWVGEVTLKFELLGCRRG</sequence>
<dbReference type="Proteomes" id="UP000887568">
    <property type="component" value="Unplaced"/>
</dbReference>
<dbReference type="PROSITE" id="PS50022">
    <property type="entry name" value="FA58C_3"/>
    <property type="match status" value="1"/>
</dbReference>
<dbReference type="OrthoDB" id="6262482at2759"/>
<dbReference type="SUPFAM" id="SSF49785">
    <property type="entry name" value="Galactose-binding domain-like"/>
    <property type="match status" value="1"/>
</dbReference>